<protein>
    <submittedName>
        <fullName evidence="1">Uncharacterized protein</fullName>
    </submittedName>
</protein>
<evidence type="ECO:0000313" key="1">
    <source>
        <dbReference type="EMBL" id="GAL28895.1"/>
    </source>
</evidence>
<keyword evidence="2" id="KW-1185">Reference proteome</keyword>
<accession>A0ABQ0JKN1</accession>
<reference evidence="2" key="1">
    <citation type="submission" date="2014-09" db="EMBL/GenBank/DDBJ databases">
        <title>Vibrio variabilis JCM 19239. (C206) whole genome shotgun sequence.</title>
        <authorList>
            <person name="Sawabe T."/>
            <person name="Meirelles P."/>
            <person name="Nakanishi M."/>
            <person name="Sayaka M."/>
            <person name="Hattori M."/>
            <person name="Ohkuma M."/>
        </authorList>
    </citation>
    <scope>NUCLEOTIDE SEQUENCE [LARGE SCALE GENOMIC DNA]</scope>
    <source>
        <strain evidence="2">JCM 19239</strain>
    </source>
</reference>
<comment type="caution">
    <text evidence="1">The sequence shown here is derived from an EMBL/GenBank/DDBJ whole genome shotgun (WGS) entry which is preliminary data.</text>
</comment>
<evidence type="ECO:0000313" key="2">
    <source>
        <dbReference type="Proteomes" id="UP000029223"/>
    </source>
</evidence>
<gene>
    <name evidence="1" type="ORF">JCM19239_2136</name>
</gene>
<sequence>MNVDQVLKEVCQSHVSASKTLLRAMERGWKLQGQTEELLRLVNDRTGVMLINLNSGEYTRL</sequence>
<dbReference type="EMBL" id="BBMS01000052">
    <property type="protein sequence ID" value="GAL28895.1"/>
    <property type="molecule type" value="Genomic_DNA"/>
</dbReference>
<name>A0ABQ0JKN1_9VIBR</name>
<organism evidence="1 2">
    <name type="scientific">Vibrio variabilis</name>
    <dbReference type="NCBI Taxonomy" id="990271"/>
    <lineage>
        <taxon>Bacteria</taxon>
        <taxon>Pseudomonadati</taxon>
        <taxon>Pseudomonadota</taxon>
        <taxon>Gammaproteobacteria</taxon>
        <taxon>Vibrionales</taxon>
        <taxon>Vibrionaceae</taxon>
        <taxon>Vibrio</taxon>
    </lineage>
</organism>
<dbReference type="Proteomes" id="UP000029223">
    <property type="component" value="Unassembled WGS sequence"/>
</dbReference>
<proteinExistence type="predicted"/>